<dbReference type="EMBL" id="MPUH01001118">
    <property type="protein sequence ID" value="OMJ70157.1"/>
    <property type="molecule type" value="Genomic_DNA"/>
</dbReference>
<organism evidence="1 2">
    <name type="scientific">Stentor coeruleus</name>
    <dbReference type="NCBI Taxonomy" id="5963"/>
    <lineage>
        <taxon>Eukaryota</taxon>
        <taxon>Sar</taxon>
        <taxon>Alveolata</taxon>
        <taxon>Ciliophora</taxon>
        <taxon>Postciliodesmatophora</taxon>
        <taxon>Heterotrichea</taxon>
        <taxon>Heterotrichida</taxon>
        <taxon>Stentoridae</taxon>
        <taxon>Stentor</taxon>
    </lineage>
</organism>
<dbReference type="SUPFAM" id="SSF56112">
    <property type="entry name" value="Protein kinase-like (PK-like)"/>
    <property type="match status" value="1"/>
</dbReference>
<comment type="caution">
    <text evidence="1">The sequence shown here is derived from an EMBL/GenBank/DDBJ whole genome shotgun (WGS) entry which is preliminary data.</text>
</comment>
<evidence type="ECO:0000313" key="2">
    <source>
        <dbReference type="Proteomes" id="UP000187209"/>
    </source>
</evidence>
<keyword evidence="2" id="KW-1185">Reference proteome</keyword>
<evidence type="ECO:0000313" key="1">
    <source>
        <dbReference type="EMBL" id="OMJ70157.1"/>
    </source>
</evidence>
<dbReference type="Proteomes" id="UP000187209">
    <property type="component" value="Unassembled WGS sequence"/>
</dbReference>
<proteinExistence type="predicted"/>
<dbReference type="InterPro" id="IPR011009">
    <property type="entry name" value="Kinase-like_dom_sf"/>
</dbReference>
<dbReference type="AlphaFoldDB" id="A0A1R2B093"/>
<sequence length="324" mass="38052">MEISLPNLVSPKLSEILSLEADVDKIVESILIQNPLKRRFYLNGEYGLEKGMIIPGLILEDLVYQGNDDDFIYYVYEKLNEYMCEVLDNPKSYVRDRPWKKPHIGFETDAYEDVKIPFNLITSHDGIKKYMGCRADLIEVLFPPYFIIPKELYILLTYHHQYILPSFGYTFQNDGAFLIAQYAHYDLMSFANEKPITNQNKVRIFQQLASVVWFLHTKMVFGMSLSPKKVKIIREDMVEVRLYDFSQADVWKDCDERDFEELKKNDIFELGKCFYWVTYGEEWGGRISLDGDNSIVEILGKMLADEDRPSAEQVCRFLRRLDIN</sequence>
<gene>
    <name evidence="1" type="ORF">SteCoe_31936</name>
</gene>
<accession>A0A1R2B093</accession>
<reference evidence="1 2" key="1">
    <citation type="submission" date="2016-11" db="EMBL/GenBank/DDBJ databases">
        <title>The macronuclear genome of Stentor coeruleus: a giant cell with tiny introns.</title>
        <authorList>
            <person name="Slabodnick M."/>
            <person name="Ruby J.G."/>
            <person name="Reiff S.B."/>
            <person name="Swart E.C."/>
            <person name="Gosai S."/>
            <person name="Prabakaran S."/>
            <person name="Witkowska E."/>
            <person name="Larue G.E."/>
            <person name="Fisher S."/>
            <person name="Freeman R.M."/>
            <person name="Gunawardena J."/>
            <person name="Chu W."/>
            <person name="Stover N.A."/>
            <person name="Gregory B.D."/>
            <person name="Nowacki M."/>
            <person name="Derisi J."/>
            <person name="Roy S.W."/>
            <person name="Marshall W.F."/>
            <person name="Sood P."/>
        </authorList>
    </citation>
    <scope>NUCLEOTIDE SEQUENCE [LARGE SCALE GENOMIC DNA]</scope>
    <source>
        <strain evidence="1">WM001</strain>
    </source>
</reference>
<dbReference type="Gene3D" id="1.10.510.10">
    <property type="entry name" value="Transferase(Phosphotransferase) domain 1"/>
    <property type="match status" value="1"/>
</dbReference>
<protein>
    <recommendedName>
        <fullName evidence="3">Protein kinase domain-containing protein</fullName>
    </recommendedName>
</protein>
<evidence type="ECO:0008006" key="3">
    <source>
        <dbReference type="Google" id="ProtNLM"/>
    </source>
</evidence>
<name>A0A1R2B093_9CILI</name>